<dbReference type="GO" id="GO:0004591">
    <property type="term" value="F:oxoglutarate dehydrogenase (succinyl-transferring) activity"/>
    <property type="evidence" value="ECO:0007669"/>
    <property type="project" value="UniProtKB-EC"/>
</dbReference>
<dbReference type="GO" id="GO:0030976">
    <property type="term" value="F:thiamine pyrophosphate binding"/>
    <property type="evidence" value="ECO:0007669"/>
    <property type="project" value="InterPro"/>
</dbReference>
<dbReference type="Gene3D" id="1.10.287.1150">
    <property type="entry name" value="TPP helical domain"/>
    <property type="match status" value="1"/>
</dbReference>
<dbReference type="PANTHER" id="PTHR23152">
    <property type="entry name" value="2-OXOGLUTARATE DEHYDROGENASE"/>
    <property type="match status" value="1"/>
</dbReference>
<keyword evidence="9" id="KW-1185">Reference proteome</keyword>
<dbReference type="NCBIfam" id="NF006914">
    <property type="entry name" value="PRK09404.1"/>
    <property type="match status" value="1"/>
</dbReference>
<protein>
    <recommendedName>
        <fullName evidence="4">oxoglutarate dehydrogenase (succinyl-transferring)</fullName>
        <ecNumber evidence="4">1.2.4.2</ecNumber>
    </recommendedName>
</protein>
<evidence type="ECO:0000256" key="6">
    <source>
        <dbReference type="ARBA" id="ARBA00023052"/>
    </source>
</evidence>
<comment type="caution">
    <text evidence="8">The sequence shown here is derived from an EMBL/GenBank/DDBJ whole genome shotgun (WGS) entry which is preliminary data.</text>
</comment>
<dbReference type="InterPro" id="IPR011603">
    <property type="entry name" value="2oxoglutarate_DH_E1"/>
</dbReference>
<feature type="domain" description="Transketolase-like pyrimidine-binding" evidence="7">
    <location>
        <begin position="570"/>
        <end position="763"/>
    </location>
</feature>
<evidence type="ECO:0000313" key="9">
    <source>
        <dbReference type="Proteomes" id="UP000470771"/>
    </source>
</evidence>
<organism evidence="8 9">
    <name type="scientific">Acidiluteibacter ferrifornacis</name>
    <dbReference type="NCBI Taxonomy" id="2692424"/>
    <lineage>
        <taxon>Bacteria</taxon>
        <taxon>Pseudomonadati</taxon>
        <taxon>Bacteroidota</taxon>
        <taxon>Flavobacteriia</taxon>
        <taxon>Flavobacteriales</taxon>
        <taxon>Cryomorphaceae</taxon>
        <taxon>Acidiluteibacter</taxon>
    </lineage>
</organism>
<dbReference type="NCBIfam" id="TIGR00239">
    <property type="entry name" value="2oxo_dh_E1"/>
    <property type="match status" value="1"/>
</dbReference>
<dbReference type="InterPro" id="IPR029061">
    <property type="entry name" value="THDP-binding"/>
</dbReference>
<dbReference type="AlphaFoldDB" id="A0A6N9NIU9"/>
<dbReference type="SUPFAM" id="SSF52518">
    <property type="entry name" value="Thiamin diphosphate-binding fold (THDP-binding)"/>
    <property type="match status" value="2"/>
</dbReference>
<dbReference type="SMART" id="SM00861">
    <property type="entry name" value="Transket_pyr"/>
    <property type="match status" value="1"/>
</dbReference>
<keyword evidence="6" id="KW-0786">Thiamine pyrophosphate</keyword>
<proteinExistence type="inferred from homology"/>
<dbReference type="PANTHER" id="PTHR23152:SF4">
    <property type="entry name" value="2-OXOADIPATE DEHYDROGENASE COMPLEX COMPONENT E1"/>
    <property type="match status" value="1"/>
</dbReference>
<dbReference type="GO" id="GO:0006099">
    <property type="term" value="P:tricarboxylic acid cycle"/>
    <property type="evidence" value="ECO:0007669"/>
    <property type="project" value="TreeGrafter"/>
</dbReference>
<name>A0A6N9NIU9_9FLAO</name>
<dbReference type="Gene3D" id="3.40.50.11610">
    <property type="entry name" value="Multifunctional 2-oxoglutarate metabolism enzyme, C-terminal domain"/>
    <property type="match status" value="1"/>
</dbReference>
<comment type="cofactor">
    <cofactor evidence="1">
        <name>thiamine diphosphate</name>
        <dbReference type="ChEBI" id="CHEBI:58937"/>
    </cofactor>
</comment>
<dbReference type="NCBIfam" id="NF008907">
    <property type="entry name" value="PRK12270.1"/>
    <property type="match status" value="1"/>
</dbReference>
<evidence type="ECO:0000256" key="4">
    <source>
        <dbReference type="ARBA" id="ARBA00012280"/>
    </source>
</evidence>
<evidence type="ECO:0000256" key="2">
    <source>
        <dbReference type="ARBA" id="ARBA00003906"/>
    </source>
</evidence>
<dbReference type="InterPro" id="IPR042179">
    <property type="entry name" value="KGD_C_sf"/>
</dbReference>
<dbReference type="EC" id="1.2.4.2" evidence="4"/>
<dbReference type="RefSeq" id="WP_160631976.1">
    <property type="nucleotide sequence ID" value="NZ_WWNE01000004.1"/>
</dbReference>
<comment type="function">
    <text evidence="2">E1 component of the 2-oxoglutarate dehydrogenase (OGDH) complex which catalyzes the decarboxylation of 2-oxoglutarate, the first step in the conversion of 2-oxoglutarate to succinyl-CoA and CO(2).</text>
</comment>
<keyword evidence="5 8" id="KW-0560">Oxidoreductase</keyword>
<dbReference type="GO" id="GO:0005829">
    <property type="term" value="C:cytosol"/>
    <property type="evidence" value="ECO:0007669"/>
    <property type="project" value="TreeGrafter"/>
</dbReference>
<sequence>MDKFSYLSNADVTAIDTVYQQYLKDPKSVDEGWSKFFDGFEFARKNYEQEVSAPSGSLNFDKEFKVINLINAYRSRGHLFTKTNPVRERRKYTPTLDVENFGLTQEDLSKVFQAGTEIGLKDATLQQVIDFLKETYCHSIGVEYMYIRKPDKVDWLKNKMEGSKNKGTFTNEEKKHILHKLNQAVVFEQFLHKKFVGQKRFSLEGGESLIPALDAAIELGAKEGVEEFVVGMAHRGRLNVLANIFNKTYKDIFSEFEGKEYEDNLFDGDVKYHLGYSCDIKTDSGKDVKLTLSPNPSHLEAVGPVVAGIARSKVDQYLHDDQKIVPIIIHGDASIAGQGVVYELIQMASLDAYKTGGAIHIVINNQIGFTTNYLDARSSTYCTDVGKVTLSPIFHVNGDDPEAVVYTIKLALEFRQKYKKDVFVDLLCYRKYGHNEGDEPRFTQPLLYKAIAKHKNPREIYLDNLISLEVLNKEAAKQMEKKFNDMLQDRLTEAKQIEKAVITPFLAETWKGLRESTDADMQLSVDTSYDKKKLIEVGKSISTLPSDMNFFKKSEKLFSERLKMIESEVIDWGMAELLAYSTLLTEGFPVRMTGQDVERGTFSHRHAVLKVEDSEEEYIPLNHIPDTKEKFEIYNSLLSEYAVLGFEYGYAMATPYGLTIWEAQFGDFNNGAQIIIDQFLSSAEDKWKSQNGLVMLLPHGYEGQGAEHSSARLERFLTLCGDYNMQVANCTTPANYFHILRRQLKREFRKPLVMMTPKSLLRHAKCVSTLDELATGKFQEVIDDVEVKAQEVNTIAFCSGKIYYELIEKREELGANDVAVVRMEQFYPFPQKQVDAILEKYKQAKNTLWVQEEPENMGAWSFILRNFKSKVIKLISRRESASPAAGSSKVFAKRQAAVINGVFEYSEVKK</sequence>
<dbReference type="CDD" id="cd02016">
    <property type="entry name" value="TPP_E1_OGDC_like"/>
    <property type="match status" value="1"/>
</dbReference>
<dbReference type="Pfam" id="PF16078">
    <property type="entry name" value="2-oxogl_dehyd_N"/>
    <property type="match status" value="1"/>
</dbReference>
<evidence type="ECO:0000256" key="3">
    <source>
        <dbReference type="ARBA" id="ARBA00006936"/>
    </source>
</evidence>
<reference evidence="8 9" key="1">
    <citation type="submission" date="2019-12" db="EMBL/GenBank/DDBJ databases">
        <authorList>
            <person name="Zhao J."/>
        </authorList>
    </citation>
    <scope>NUCLEOTIDE SEQUENCE [LARGE SCALE GENOMIC DNA]</scope>
    <source>
        <strain evidence="8 9">S-15</strain>
    </source>
</reference>
<dbReference type="InterPro" id="IPR032106">
    <property type="entry name" value="2-oxogl_dehyd_N"/>
</dbReference>
<dbReference type="InterPro" id="IPR001017">
    <property type="entry name" value="DH_E1"/>
</dbReference>
<evidence type="ECO:0000259" key="7">
    <source>
        <dbReference type="SMART" id="SM00861"/>
    </source>
</evidence>
<dbReference type="Pfam" id="PF00676">
    <property type="entry name" value="E1_dh"/>
    <property type="match status" value="1"/>
</dbReference>
<evidence type="ECO:0000256" key="5">
    <source>
        <dbReference type="ARBA" id="ARBA00023002"/>
    </source>
</evidence>
<dbReference type="Gene3D" id="3.40.50.970">
    <property type="match status" value="1"/>
</dbReference>
<gene>
    <name evidence="8" type="ORF">GQN54_03320</name>
</gene>
<evidence type="ECO:0000313" key="8">
    <source>
        <dbReference type="EMBL" id="NBG65130.1"/>
    </source>
</evidence>
<dbReference type="PIRSF" id="PIRSF000157">
    <property type="entry name" value="Oxoglu_dh_E1"/>
    <property type="match status" value="1"/>
</dbReference>
<comment type="similarity">
    <text evidence="3">Belongs to the alpha-ketoglutarate dehydrogenase family.</text>
</comment>
<dbReference type="Proteomes" id="UP000470771">
    <property type="component" value="Unassembled WGS sequence"/>
</dbReference>
<dbReference type="GO" id="GO:0045252">
    <property type="term" value="C:oxoglutarate dehydrogenase complex"/>
    <property type="evidence" value="ECO:0007669"/>
    <property type="project" value="TreeGrafter"/>
</dbReference>
<evidence type="ECO:0000256" key="1">
    <source>
        <dbReference type="ARBA" id="ARBA00001964"/>
    </source>
</evidence>
<dbReference type="Pfam" id="PF16870">
    <property type="entry name" value="OxoGdeHyase_C"/>
    <property type="match status" value="1"/>
</dbReference>
<dbReference type="InterPro" id="IPR031717">
    <property type="entry name" value="ODO-1/KGD_C"/>
</dbReference>
<accession>A0A6N9NIU9</accession>
<dbReference type="EMBL" id="WWNE01000004">
    <property type="protein sequence ID" value="NBG65130.1"/>
    <property type="molecule type" value="Genomic_DNA"/>
</dbReference>
<dbReference type="Pfam" id="PF02779">
    <property type="entry name" value="Transket_pyr"/>
    <property type="match status" value="1"/>
</dbReference>
<dbReference type="InterPro" id="IPR005475">
    <property type="entry name" value="Transketolase-like_Pyr-bd"/>
</dbReference>
<dbReference type="Gene3D" id="3.40.50.12470">
    <property type="match status" value="1"/>
</dbReference>